<dbReference type="EC" id="1.-.-.-" evidence="6"/>
<dbReference type="Pfam" id="PF00296">
    <property type="entry name" value="Bac_luciferase"/>
    <property type="match status" value="1"/>
</dbReference>
<sequence>MSSNKKLRFGMFMPPLHRPGLNPDVALRNDMEIIEHLDRLGYDEVWVGEHHSGGVELIDSPELFIAAAAERTKHIKLGTGVASLPYHHPFNLAQRIVQLDHMTRGRIMFGAGPGQLISDAAMYGIDSTQLRPRMHEALDVILRLFRGETVTRHTDWFMCNEARLHLLPYSDFDVVVTAAITPSGPTLAGRHGVGMLTLSATNPQTVEALEGQWKIAEESAREHGKTVSRNQWRTVGIVHLAPTMEEARRDVYHGFDQIFHYLRHIIPAAMPPKTATVDELIDIVNETGLGVIGTSEQAAKGIQRLIDMSGGFGAFLIQGADFASHSATLRSLSIFAEEVVPQFTGFSAPTLDSFERFVGSETHVEQVQAGLTAAFEQHAVRSAPPK</sequence>
<evidence type="ECO:0000256" key="4">
    <source>
        <dbReference type="ARBA" id="ARBA00023033"/>
    </source>
</evidence>
<keyword evidence="6" id="KW-0067">ATP-binding</keyword>
<keyword evidence="2" id="KW-0285">Flavoprotein</keyword>
<evidence type="ECO:0000313" key="6">
    <source>
        <dbReference type="EMBL" id="MEU1953424.1"/>
    </source>
</evidence>
<keyword evidence="7" id="KW-1185">Reference proteome</keyword>
<evidence type="ECO:0000256" key="2">
    <source>
        <dbReference type="ARBA" id="ARBA00022630"/>
    </source>
</evidence>
<dbReference type="RefSeq" id="WP_356957862.1">
    <property type="nucleotide sequence ID" value="NZ_JBEYBD010000011.1"/>
</dbReference>
<dbReference type="PANTHER" id="PTHR30137">
    <property type="entry name" value="LUCIFERASE-LIKE MONOOXYGENASE"/>
    <property type="match status" value="1"/>
</dbReference>
<evidence type="ECO:0000259" key="5">
    <source>
        <dbReference type="Pfam" id="PF00296"/>
    </source>
</evidence>
<dbReference type="Proteomes" id="UP001550628">
    <property type="component" value="Unassembled WGS sequence"/>
</dbReference>
<dbReference type="InterPro" id="IPR050766">
    <property type="entry name" value="Bact_Lucif_Oxidored"/>
</dbReference>
<evidence type="ECO:0000313" key="7">
    <source>
        <dbReference type="Proteomes" id="UP001550628"/>
    </source>
</evidence>
<dbReference type="SUPFAM" id="SSF51679">
    <property type="entry name" value="Bacterial luciferase-like"/>
    <property type="match status" value="1"/>
</dbReference>
<dbReference type="EMBL" id="JBEYBF010000010">
    <property type="protein sequence ID" value="MEU1953424.1"/>
    <property type="molecule type" value="Genomic_DNA"/>
</dbReference>
<dbReference type="InterPro" id="IPR036661">
    <property type="entry name" value="Luciferase-like_sf"/>
</dbReference>
<gene>
    <name evidence="6" type="ORF">ABZ510_16330</name>
</gene>
<feature type="domain" description="Luciferase-like" evidence="5">
    <location>
        <begin position="8"/>
        <end position="305"/>
    </location>
</feature>
<organism evidence="6 7">
    <name type="scientific">Nocardia rhamnosiphila</name>
    <dbReference type="NCBI Taxonomy" id="426716"/>
    <lineage>
        <taxon>Bacteria</taxon>
        <taxon>Bacillati</taxon>
        <taxon>Actinomycetota</taxon>
        <taxon>Actinomycetes</taxon>
        <taxon>Mycobacteriales</taxon>
        <taxon>Nocardiaceae</taxon>
        <taxon>Nocardia</taxon>
    </lineage>
</organism>
<proteinExistence type="inferred from homology"/>
<evidence type="ECO:0000256" key="3">
    <source>
        <dbReference type="ARBA" id="ARBA00023002"/>
    </source>
</evidence>
<protein>
    <submittedName>
        <fullName evidence="6">LLM class flavin-dependent oxidoreductase</fullName>
        <ecNumber evidence="6">1.-.-.-</ecNumber>
    </submittedName>
</protein>
<evidence type="ECO:0000256" key="1">
    <source>
        <dbReference type="ARBA" id="ARBA00010426"/>
    </source>
</evidence>
<accession>A0ABV2WRE1</accession>
<comment type="similarity">
    <text evidence="1">Belongs to the bacterial luciferase oxidoreductase family.</text>
</comment>
<keyword evidence="4" id="KW-0503">Monooxygenase</keyword>
<keyword evidence="6" id="KW-0378">Hydrolase</keyword>
<reference evidence="6 7" key="1">
    <citation type="submission" date="2024-06" db="EMBL/GenBank/DDBJ databases">
        <title>The Natural Products Discovery Center: Release of the First 8490 Sequenced Strains for Exploring Actinobacteria Biosynthetic Diversity.</title>
        <authorList>
            <person name="Kalkreuter E."/>
            <person name="Kautsar S.A."/>
            <person name="Yang D."/>
            <person name="Bader C.D."/>
            <person name="Teijaro C.N."/>
            <person name="Fluegel L."/>
            <person name="Davis C.M."/>
            <person name="Simpson J.R."/>
            <person name="Lauterbach L."/>
            <person name="Steele A.D."/>
            <person name="Gui C."/>
            <person name="Meng S."/>
            <person name="Li G."/>
            <person name="Viehrig K."/>
            <person name="Ye F."/>
            <person name="Su P."/>
            <person name="Kiefer A.F."/>
            <person name="Nichols A."/>
            <person name="Cepeda A.J."/>
            <person name="Yan W."/>
            <person name="Fan B."/>
            <person name="Jiang Y."/>
            <person name="Adhikari A."/>
            <person name="Zheng C.-J."/>
            <person name="Schuster L."/>
            <person name="Cowan T.M."/>
            <person name="Smanski M.J."/>
            <person name="Chevrette M.G."/>
            <person name="De Carvalho L.P.S."/>
            <person name="Shen B."/>
        </authorList>
    </citation>
    <scope>NUCLEOTIDE SEQUENCE [LARGE SCALE GENOMIC DNA]</scope>
    <source>
        <strain evidence="6 7">NPDC019708</strain>
    </source>
</reference>
<dbReference type="PANTHER" id="PTHR30137:SF16">
    <property type="entry name" value="BLL0895 PROTEIN"/>
    <property type="match status" value="1"/>
</dbReference>
<keyword evidence="3 6" id="KW-0560">Oxidoreductase</keyword>
<name>A0ABV2WRE1_9NOCA</name>
<dbReference type="Gene3D" id="3.20.20.30">
    <property type="entry name" value="Luciferase-like domain"/>
    <property type="match status" value="1"/>
</dbReference>
<dbReference type="GO" id="GO:0004386">
    <property type="term" value="F:helicase activity"/>
    <property type="evidence" value="ECO:0007669"/>
    <property type="project" value="UniProtKB-KW"/>
</dbReference>
<keyword evidence="6" id="KW-0547">Nucleotide-binding</keyword>
<dbReference type="GO" id="GO:0016491">
    <property type="term" value="F:oxidoreductase activity"/>
    <property type="evidence" value="ECO:0007669"/>
    <property type="project" value="UniProtKB-KW"/>
</dbReference>
<comment type="caution">
    <text evidence="6">The sequence shown here is derived from an EMBL/GenBank/DDBJ whole genome shotgun (WGS) entry which is preliminary data.</text>
</comment>
<keyword evidence="6" id="KW-0347">Helicase</keyword>
<dbReference type="InterPro" id="IPR011251">
    <property type="entry name" value="Luciferase-like_dom"/>
</dbReference>